<keyword evidence="5" id="KW-0547">Nucleotide-binding</keyword>
<keyword evidence="3" id="KW-0813">Transport</keyword>
<evidence type="ECO:0000256" key="1">
    <source>
        <dbReference type="ARBA" id="ARBA00004202"/>
    </source>
</evidence>
<gene>
    <name evidence="10" type="ORF">KYX88_14205</name>
</gene>
<dbReference type="PANTHER" id="PTHR43553">
    <property type="entry name" value="HEAVY METAL TRANSPORTER"/>
    <property type="match status" value="1"/>
</dbReference>
<dbReference type="InterPro" id="IPR027417">
    <property type="entry name" value="P-loop_NTPase"/>
</dbReference>
<evidence type="ECO:0000256" key="3">
    <source>
        <dbReference type="ARBA" id="ARBA00022448"/>
    </source>
</evidence>
<keyword evidence="8" id="KW-0472">Membrane</keyword>
<dbReference type="Pfam" id="PF00005">
    <property type="entry name" value="ABC_tran"/>
    <property type="match status" value="1"/>
</dbReference>
<keyword evidence="6 10" id="KW-0067">ATP-binding</keyword>
<feature type="non-terminal residue" evidence="10">
    <location>
        <position position="182"/>
    </location>
</feature>
<dbReference type="InterPro" id="IPR015856">
    <property type="entry name" value="ABC_transpr_CbiO/EcfA_su"/>
</dbReference>
<dbReference type="GO" id="GO:0005524">
    <property type="term" value="F:ATP binding"/>
    <property type="evidence" value="ECO:0007669"/>
    <property type="project" value="UniProtKB-KW"/>
</dbReference>
<accession>A0A9X1KAL6</accession>
<evidence type="ECO:0000256" key="4">
    <source>
        <dbReference type="ARBA" id="ARBA00022475"/>
    </source>
</evidence>
<sequence length="182" mass="20117">FTFQYDSQAEATLKNIYLIIHPGEKILIIGPSGSGKSTLGKCLNGIIPQNEKGIFTGQLTINGKNFSESSIYDLSLEVGTVLQDTDSQFVGLTVAEDIAFSLENEMIEQKEMQEAVNFWAKKTNLLAQLDKRPQDLSGGQKQRVAMAGVLIDETPILLFDEPLANLDPQTGYEAIQMIDRLY</sequence>
<dbReference type="PROSITE" id="PS00211">
    <property type="entry name" value="ABC_TRANSPORTER_1"/>
    <property type="match status" value="1"/>
</dbReference>
<comment type="caution">
    <text evidence="10">The sequence shown here is derived from an EMBL/GenBank/DDBJ whole genome shotgun (WGS) entry which is preliminary data.</text>
</comment>
<keyword evidence="4" id="KW-1003">Cell membrane</keyword>
<evidence type="ECO:0000313" key="10">
    <source>
        <dbReference type="EMBL" id="MBX4223909.1"/>
    </source>
</evidence>
<dbReference type="GO" id="GO:0016887">
    <property type="term" value="F:ATP hydrolysis activity"/>
    <property type="evidence" value="ECO:0007669"/>
    <property type="project" value="InterPro"/>
</dbReference>
<dbReference type="GO" id="GO:0042626">
    <property type="term" value="F:ATPase-coupled transmembrane transporter activity"/>
    <property type="evidence" value="ECO:0007669"/>
    <property type="project" value="TreeGrafter"/>
</dbReference>
<dbReference type="InterPro" id="IPR003439">
    <property type="entry name" value="ABC_transporter-like_ATP-bd"/>
</dbReference>
<evidence type="ECO:0000256" key="7">
    <source>
        <dbReference type="ARBA" id="ARBA00022967"/>
    </source>
</evidence>
<evidence type="ECO:0000256" key="2">
    <source>
        <dbReference type="ARBA" id="ARBA00005417"/>
    </source>
</evidence>
<dbReference type="Gene3D" id="3.40.50.300">
    <property type="entry name" value="P-loop containing nucleotide triphosphate hydrolases"/>
    <property type="match status" value="1"/>
</dbReference>
<protein>
    <submittedName>
        <fullName evidence="10">Energy-coupling factor ABC transporter ATP-binding protein</fullName>
    </submittedName>
</protein>
<proteinExistence type="inferred from homology"/>
<comment type="similarity">
    <text evidence="2">Belongs to the ABC transporter superfamily.</text>
</comment>
<dbReference type="AlphaFoldDB" id="A0A9X1KAL6"/>
<keyword evidence="7" id="KW-1278">Translocase</keyword>
<feature type="non-terminal residue" evidence="10">
    <location>
        <position position="1"/>
    </location>
</feature>
<organism evidence="10 11">
    <name type="scientific">Enterococcus faecium</name>
    <name type="common">Streptococcus faecium</name>
    <dbReference type="NCBI Taxonomy" id="1352"/>
    <lineage>
        <taxon>Bacteria</taxon>
        <taxon>Bacillati</taxon>
        <taxon>Bacillota</taxon>
        <taxon>Bacilli</taxon>
        <taxon>Lactobacillales</taxon>
        <taxon>Enterococcaceae</taxon>
        <taxon>Enterococcus</taxon>
    </lineage>
</organism>
<evidence type="ECO:0000313" key="11">
    <source>
        <dbReference type="Proteomes" id="UP001139644"/>
    </source>
</evidence>
<dbReference type="CDD" id="cd03225">
    <property type="entry name" value="ABC_cobalt_CbiO_domain1"/>
    <property type="match status" value="1"/>
</dbReference>
<evidence type="ECO:0000256" key="6">
    <source>
        <dbReference type="ARBA" id="ARBA00022840"/>
    </source>
</evidence>
<dbReference type="PROSITE" id="PS50893">
    <property type="entry name" value="ABC_TRANSPORTER_2"/>
    <property type="match status" value="1"/>
</dbReference>
<evidence type="ECO:0000259" key="9">
    <source>
        <dbReference type="PROSITE" id="PS50893"/>
    </source>
</evidence>
<dbReference type="EMBL" id="JAIFOC010000230">
    <property type="protein sequence ID" value="MBX4223909.1"/>
    <property type="molecule type" value="Genomic_DNA"/>
</dbReference>
<name>A0A9X1KAL6_ENTFC</name>
<evidence type="ECO:0000256" key="5">
    <source>
        <dbReference type="ARBA" id="ARBA00022741"/>
    </source>
</evidence>
<dbReference type="RefSeq" id="WP_220715842.1">
    <property type="nucleotide sequence ID" value="NZ_JAIFOC010000230.1"/>
</dbReference>
<dbReference type="Proteomes" id="UP001139644">
    <property type="component" value="Unassembled WGS sequence"/>
</dbReference>
<evidence type="ECO:0000256" key="8">
    <source>
        <dbReference type="ARBA" id="ARBA00023136"/>
    </source>
</evidence>
<reference evidence="10" key="1">
    <citation type="journal article" date="2022" name="J. Anim. Sci.">
        <title>Whole genome sequence analyses-based assessment of virulence potential and antimicrobial susceptibilities and resistance of Enterococcus faecium strains isolated from commercial swine and cattle probiotic products.</title>
        <authorList>
            <person name="Shridhar P.B."/>
            <person name="Amachawadi R.G."/>
            <person name="Tokach M."/>
            <person name="Patel I."/>
            <person name="Gangiredla J."/>
            <person name="Mammel M."/>
            <person name="Nagaraja T.G."/>
        </authorList>
    </citation>
    <scope>NUCLEOTIDE SEQUENCE</scope>
    <source>
        <strain evidence="10">EF215</strain>
    </source>
</reference>
<dbReference type="SUPFAM" id="SSF52540">
    <property type="entry name" value="P-loop containing nucleoside triphosphate hydrolases"/>
    <property type="match status" value="1"/>
</dbReference>
<dbReference type="InterPro" id="IPR017871">
    <property type="entry name" value="ABC_transporter-like_CS"/>
</dbReference>
<dbReference type="InterPro" id="IPR050095">
    <property type="entry name" value="ECF_ABC_transporter_ATP-bd"/>
</dbReference>
<comment type="subcellular location">
    <subcellularLocation>
        <location evidence="1">Cell membrane</location>
        <topology evidence="1">Peripheral membrane protein</topology>
    </subcellularLocation>
</comment>
<dbReference type="GO" id="GO:0043190">
    <property type="term" value="C:ATP-binding cassette (ABC) transporter complex"/>
    <property type="evidence" value="ECO:0007669"/>
    <property type="project" value="TreeGrafter"/>
</dbReference>
<feature type="domain" description="ABC transporter" evidence="9">
    <location>
        <begin position="3"/>
        <end position="182"/>
    </location>
</feature>